<dbReference type="NCBIfam" id="TIGR00427">
    <property type="entry name" value="NAAT family transporter"/>
    <property type="match status" value="1"/>
</dbReference>
<feature type="transmembrane region" description="Helical" evidence="7">
    <location>
        <begin position="40"/>
        <end position="59"/>
    </location>
</feature>
<dbReference type="Pfam" id="PF01914">
    <property type="entry name" value="MarC"/>
    <property type="match status" value="1"/>
</dbReference>
<organism evidence="8 9">
    <name type="scientific">Candidatus Pandoraea novymonadis</name>
    <dbReference type="NCBI Taxonomy" id="1808959"/>
    <lineage>
        <taxon>Bacteria</taxon>
        <taxon>Pseudomonadati</taxon>
        <taxon>Pseudomonadota</taxon>
        <taxon>Betaproteobacteria</taxon>
        <taxon>Burkholderiales</taxon>
        <taxon>Burkholderiaceae</taxon>
        <taxon>Pandoraea</taxon>
    </lineage>
</organism>
<evidence type="ECO:0000313" key="8">
    <source>
        <dbReference type="EMBL" id="PSB91580.1"/>
    </source>
</evidence>
<evidence type="ECO:0000313" key="9">
    <source>
        <dbReference type="Proteomes" id="UP000242660"/>
    </source>
</evidence>
<accession>A0ABX5FCM8</accession>
<feature type="transmembrane region" description="Helical" evidence="7">
    <location>
        <begin position="147"/>
        <end position="166"/>
    </location>
</feature>
<proteinExistence type="inferred from homology"/>
<keyword evidence="3" id="KW-1003">Cell membrane</keyword>
<feature type="transmembrane region" description="Helical" evidence="7">
    <location>
        <begin position="187"/>
        <end position="208"/>
    </location>
</feature>
<feature type="transmembrane region" description="Helical" evidence="7">
    <location>
        <begin position="6"/>
        <end position="28"/>
    </location>
</feature>
<gene>
    <name evidence="8" type="ORF">BZL35_00977</name>
</gene>
<evidence type="ECO:0000256" key="5">
    <source>
        <dbReference type="ARBA" id="ARBA00022989"/>
    </source>
</evidence>
<dbReference type="InterPro" id="IPR002771">
    <property type="entry name" value="Multi_antbiot-R_MarC"/>
</dbReference>
<keyword evidence="6 7" id="KW-0472">Membrane</keyword>
<dbReference type="EMBL" id="MUHY01000004">
    <property type="protein sequence ID" value="PSB91580.1"/>
    <property type="molecule type" value="Genomic_DNA"/>
</dbReference>
<comment type="similarity">
    <text evidence="2 7">Belongs to the UPF0056 (MarC) family.</text>
</comment>
<evidence type="ECO:0000256" key="6">
    <source>
        <dbReference type="ARBA" id="ARBA00023136"/>
    </source>
</evidence>
<comment type="subcellular location">
    <subcellularLocation>
        <location evidence="1 7">Cell membrane</location>
        <topology evidence="1 7">Multi-pass membrane protein</topology>
    </subcellularLocation>
</comment>
<reference evidence="8 9" key="1">
    <citation type="journal article" date="2017" name="Front. Microbiol.">
        <title>Genome of Ca. Pandoraea novymonadis, an Endosymbiotic Bacterium of the Trypanosomatid Novymonas esmeraldas.</title>
        <authorList>
            <person name="Kostygov A.Y."/>
            <person name="Butenko A."/>
            <person name="Nenarokova A."/>
            <person name="Tashyreva D."/>
            <person name="Flegontov P."/>
            <person name="Lukes J."/>
            <person name="Yurchenko V."/>
        </authorList>
    </citation>
    <scope>NUCLEOTIDE SEQUENCE [LARGE SCALE GENOMIC DNA]</scope>
    <source>
        <strain evidence="8 9">E262</strain>
    </source>
</reference>
<evidence type="ECO:0000256" key="4">
    <source>
        <dbReference type="ARBA" id="ARBA00022692"/>
    </source>
</evidence>
<feature type="transmembrane region" description="Helical" evidence="7">
    <location>
        <begin position="65"/>
        <end position="89"/>
    </location>
</feature>
<keyword evidence="9" id="KW-1185">Reference proteome</keyword>
<dbReference type="PANTHER" id="PTHR33508">
    <property type="entry name" value="UPF0056 MEMBRANE PROTEIN YHCE"/>
    <property type="match status" value="1"/>
</dbReference>
<dbReference type="Proteomes" id="UP000242660">
    <property type="component" value="Unassembled WGS sequence"/>
</dbReference>
<feature type="transmembrane region" description="Helical" evidence="7">
    <location>
        <begin position="114"/>
        <end position="135"/>
    </location>
</feature>
<evidence type="ECO:0000256" key="1">
    <source>
        <dbReference type="ARBA" id="ARBA00004651"/>
    </source>
</evidence>
<dbReference type="PANTHER" id="PTHR33508:SF1">
    <property type="entry name" value="UPF0056 MEMBRANE PROTEIN YHCE"/>
    <property type="match status" value="1"/>
</dbReference>
<keyword evidence="5 7" id="KW-1133">Transmembrane helix</keyword>
<evidence type="ECO:0000256" key="7">
    <source>
        <dbReference type="RuleBase" id="RU362048"/>
    </source>
</evidence>
<name>A0ABX5FCM8_9BURK</name>
<protein>
    <recommendedName>
        <fullName evidence="7">UPF0056 membrane protein</fullName>
    </recommendedName>
</protein>
<evidence type="ECO:0000256" key="3">
    <source>
        <dbReference type="ARBA" id="ARBA00022475"/>
    </source>
</evidence>
<keyword evidence="4 7" id="KW-0812">Transmembrane</keyword>
<sequence>MTLDTLKFFISLLALVNPLGAIPLFISLTGQQTSTEKRHTIKVTAISVALVVVCSGLFGEHIIRFFGISVASLEVGGGIIMLLMAVNMLNAKSANNSDRATDEERYEARARPNIAVVPLAIPLLTGPGTISTVIIYAGRGAQHWTQILLWLVVIGIALGTVVWLALRLAERIEHWLGYTGINIGTRLMGLILSALAVEFIIDGLRILLPGLK</sequence>
<evidence type="ECO:0000256" key="2">
    <source>
        <dbReference type="ARBA" id="ARBA00009784"/>
    </source>
</evidence>
<comment type="caution">
    <text evidence="8">The sequence shown here is derived from an EMBL/GenBank/DDBJ whole genome shotgun (WGS) entry which is preliminary data.</text>
</comment>